<feature type="transmembrane region" description="Helical" evidence="9">
    <location>
        <begin position="108"/>
        <end position="138"/>
    </location>
</feature>
<feature type="transmembrane region" description="Helical" evidence="9">
    <location>
        <begin position="194"/>
        <end position="215"/>
    </location>
</feature>
<feature type="region of interest" description="Disordered" evidence="8">
    <location>
        <begin position="45"/>
        <end position="64"/>
    </location>
</feature>
<keyword evidence="6" id="KW-0675">Receptor</keyword>
<accession>A0A2T7NNS5</accession>
<proteinExistence type="predicted"/>
<keyword evidence="2 9" id="KW-0812">Transmembrane</keyword>
<dbReference type="PANTHER" id="PTHR45695">
    <property type="entry name" value="LEUCOKININ RECEPTOR-RELATED"/>
    <property type="match status" value="1"/>
</dbReference>
<comment type="subcellular location">
    <subcellularLocation>
        <location evidence="1">Membrane</location>
        <topology evidence="1">Multi-pass membrane protein</topology>
    </subcellularLocation>
</comment>
<sequence length="384" mass="42556">MLELVMVMGSNGASWIASLGETTYSTTPTCRRWTTWTMLTSSASYPPRSFPEYTSSDNEDEEDTIDAPSVKSVFIVVYTLLAVSCIVGNGLVLVVMTRCPSMRTRTNIFLCHLAAADLGVGIICIVPSLLVGILATWFAGPMGLFLCKFYNFMEEFNLTVSILLHVLMALERYVAIIHPFFARRLFTRCRMYSILVIIWTAAGLHNLPLLFLYGTETTPSGRSYCFKFWTMNIDLPLYVTLNFVLTYLLPLICMSAMYIRISFVLWRSSPHKLLQPDTSTARFGNAHPSTERVSGVAAEGVNCASGKVSQVHGQSADRKYVPLTRTGDRRDNKDDTNVNDAALVTHTSNNSSAAAKATKVTTASTVTWGRRAAAVRRMKMAARL</sequence>
<feature type="transmembrane region" description="Helical" evidence="9">
    <location>
        <begin position="158"/>
        <end position="182"/>
    </location>
</feature>
<dbReference type="PROSITE" id="PS50262">
    <property type="entry name" value="G_PROTEIN_RECEP_F1_2"/>
    <property type="match status" value="1"/>
</dbReference>
<dbReference type="STRING" id="400727.A0A2T7NNS5"/>
<feature type="transmembrane region" description="Helical" evidence="9">
    <location>
        <begin position="73"/>
        <end position="96"/>
    </location>
</feature>
<evidence type="ECO:0000259" key="10">
    <source>
        <dbReference type="PROSITE" id="PS50262"/>
    </source>
</evidence>
<dbReference type="SUPFAM" id="SSF81321">
    <property type="entry name" value="Family A G protein-coupled receptor-like"/>
    <property type="match status" value="1"/>
</dbReference>
<organism evidence="11 12">
    <name type="scientific">Pomacea canaliculata</name>
    <name type="common">Golden apple snail</name>
    <dbReference type="NCBI Taxonomy" id="400727"/>
    <lineage>
        <taxon>Eukaryota</taxon>
        <taxon>Metazoa</taxon>
        <taxon>Spiralia</taxon>
        <taxon>Lophotrochozoa</taxon>
        <taxon>Mollusca</taxon>
        <taxon>Gastropoda</taxon>
        <taxon>Caenogastropoda</taxon>
        <taxon>Architaenioglossa</taxon>
        <taxon>Ampullarioidea</taxon>
        <taxon>Ampullariidae</taxon>
        <taxon>Pomacea</taxon>
    </lineage>
</organism>
<evidence type="ECO:0000256" key="6">
    <source>
        <dbReference type="ARBA" id="ARBA00023170"/>
    </source>
</evidence>
<keyword evidence="12" id="KW-1185">Reference proteome</keyword>
<dbReference type="InterPro" id="IPR000276">
    <property type="entry name" value="GPCR_Rhodpsn"/>
</dbReference>
<name>A0A2T7NNS5_POMCA</name>
<dbReference type="PANTHER" id="PTHR45695:SF9">
    <property type="entry name" value="LEUCOKININ RECEPTOR"/>
    <property type="match status" value="1"/>
</dbReference>
<evidence type="ECO:0000256" key="5">
    <source>
        <dbReference type="ARBA" id="ARBA00023136"/>
    </source>
</evidence>
<feature type="transmembrane region" description="Helical" evidence="9">
    <location>
        <begin position="235"/>
        <end position="259"/>
    </location>
</feature>
<keyword evidence="4" id="KW-0297">G-protein coupled receptor</keyword>
<reference evidence="11 12" key="1">
    <citation type="submission" date="2018-04" db="EMBL/GenBank/DDBJ databases">
        <title>The genome of golden apple snail Pomacea canaliculata provides insight into stress tolerance and invasive adaptation.</title>
        <authorList>
            <person name="Liu C."/>
            <person name="Liu B."/>
            <person name="Ren Y."/>
            <person name="Zhang Y."/>
            <person name="Wang H."/>
            <person name="Li S."/>
            <person name="Jiang F."/>
            <person name="Yin L."/>
            <person name="Zhang G."/>
            <person name="Qian W."/>
            <person name="Fan W."/>
        </authorList>
    </citation>
    <scope>NUCLEOTIDE SEQUENCE [LARGE SCALE GENOMIC DNA]</scope>
    <source>
        <strain evidence="11">SZHN2017</strain>
        <tissue evidence="11">Muscle</tissue>
    </source>
</reference>
<evidence type="ECO:0000256" key="3">
    <source>
        <dbReference type="ARBA" id="ARBA00022989"/>
    </source>
</evidence>
<dbReference type="EMBL" id="PZQS01000010">
    <property type="protein sequence ID" value="PVD22827.1"/>
    <property type="molecule type" value="Genomic_DNA"/>
</dbReference>
<dbReference type="CDD" id="cd00637">
    <property type="entry name" value="7tm_classA_rhodopsin-like"/>
    <property type="match status" value="1"/>
</dbReference>
<evidence type="ECO:0000256" key="4">
    <source>
        <dbReference type="ARBA" id="ARBA00023040"/>
    </source>
</evidence>
<gene>
    <name evidence="11" type="ORF">C0Q70_16083</name>
</gene>
<evidence type="ECO:0000256" key="8">
    <source>
        <dbReference type="SAM" id="MobiDB-lite"/>
    </source>
</evidence>
<dbReference type="GO" id="GO:0005886">
    <property type="term" value="C:plasma membrane"/>
    <property type="evidence" value="ECO:0007669"/>
    <property type="project" value="TreeGrafter"/>
</dbReference>
<keyword evidence="5 9" id="KW-0472">Membrane</keyword>
<dbReference type="GO" id="GO:0004930">
    <property type="term" value="F:G protein-coupled receptor activity"/>
    <property type="evidence" value="ECO:0007669"/>
    <property type="project" value="UniProtKB-KW"/>
</dbReference>
<dbReference type="Pfam" id="PF00001">
    <property type="entry name" value="7tm_1"/>
    <property type="match status" value="1"/>
</dbReference>
<evidence type="ECO:0000313" key="11">
    <source>
        <dbReference type="EMBL" id="PVD22827.1"/>
    </source>
</evidence>
<dbReference type="PRINTS" id="PR00237">
    <property type="entry name" value="GPCRRHODOPSN"/>
</dbReference>
<dbReference type="OrthoDB" id="5964776at2759"/>
<evidence type="ECO:0000256" key="9">
    <source>
        <dbReference type="SAM" id="Phobius"/>
    </source>
</evidence>
<evidence type="ECO:0000256" key="7">
    <source>
        <dbReference type="ARBA" id="ARBA00023224"/>
    </source>
</evidence>
<keyword evidence="7" id="KW-0807">Transducer</keyword>
<keyword evidence="3 9" id="KW-1133">Transmembrane helix</keyword>
<dbReference type="Proteomes" id="UP000245119">
    <property type="component" value="Linkage Group LG10"/>
</dbReference>
<evidence type="ECO:0000256" key="2">
    <source>
        <dbReference type="ARBA" id="ARBA00022692"/>
    </source>
</evidence>
<dbReference type="InterPro" id="IPR017452">
    <property type="entry name" value="GPCR_Rhodpsn_7TM"/>
</dbReference>
<feature type="domain" description="G-protein coupled receptors family 1 profile" evidence="10">
    <location>
        <begin position="88"/>
        <end position="384"/>
    </location>
</feature>
<dbReference type="Gene3D" id="1.20.1070.10">
    <property type="entry name" value="Rhodopsin 7-helix transmembrane proteins"/>
    <property type="match status" value="1"/>
</dbReference>
<comment type="caution">
    <text evidence="11">The sequence shown here is derived from an EMBL/GenBank/DDBJ whole genome shotgun (WGS) entry which is preliminary data.</text>
</comment>
<protein>
    <recommendedName>
        <fullName evidence="10">G-protein coupled receptors family 1 profile domain-containing protein</fullName>
    </recommendedName>
</protein>
<evidence type="ECO:0000256" key="1">
    <source>
        <dbReference type="ARBA" id="ARBA00004141"/>
    </source>
</evidence>
<dbReference type="AlphaFoldDB" id="A0A2T7NNS5"/>
<evidence type="ECO:0000313" key="12">
    <source>
        <dbReference type="Proteomes" id="UP000245119"/>
    </source>
</evidence>